<comment type="caution">
    <text evidence="12">The sequence shown here is derived from an EMBL/GenBank/DDBJ whole genome shotgun (WGS) entry which is preliminary data.</text>
</comment>
<evidence type="ECO:0000256" key="7">
    <source>
        <dbReference type="ARBA" id="ARBA00023132"/>
    </source>
</evidence>
<dbReference type="EMBL" id="JAUIZM010000008">
    <property type="protein sequence ID" value="KAK1368821.1"/>
    <property type="molecule type" value="Genomic_DNA"/>
</dbReference>
<evidence type="ECO:0000256" key="9">
    <source>
        <dbReference type="ARBA" id="ARBA00026227"/>
    </source>
</evidence>
<evidence type="ECO:0000256" key="5">
    <source>
        <dbReference type="ARBA" id="ARBA00022927"/>
    </source>
</evidence>
<dbReference type="GO" id="GO:0000822">
    <property type="term" value="F:inositol hexakisphosphate binding"/>
    <property type="evidence" value="ECO:0007669"/>
    <property type="project" value="TreeGrafter"/>
</dbReference>
<comment type="subcellular location">
    <subcellularLocation>
        <location evidence="1">Nucleus</location>
        <location evidence="1">Nuclear pore complex</location>
    </subcellularLocation>
</comment>
<evidence type="ECO:0000313" key="12">
    <source>
        <dbReference type="EMBL" id="KAK1368821.1"/>
    </source>
</evidence>
<dbReference type="InterPro" id="IPR012476">
    <property type="entry name" value="GLE1"/>
</dbReference>
<accession>A0AAD8MCT4</accession>
<feature type="compositionally biased region" description="Basic and acidic residues" evidence="11">
    <location>
        <begin position="271"/>
        <end position="280"/>
    </location>
</feature>
<dbReference type="GO" id="GO:0031369">
    <property type="term" value="F:translation initiation factor binding"/>
    <property type="evidence" value="ECO:0007669"/>
    <property type="project" value="TreeGrafter"/>
</dbReference>
<comment type="similarity">
    <text evidence="2">Belongs to the GLE1 family.</text>
</comment>
<sequence>MRVSDDEMENEECDDDADFSDRLIGVKKATSLGTFLKGAESALKLEEQRSEIFKEVAAETEALRRNMDLRSHEMQIARRIRQISGTTESVRGKAIELVTLISNSSNPRSSIAMFAEKMVSQCVNPSGSFSKYVYAYAQVVVLSMHIHCSKVYELPHGIEEGWAWIARFFNALPANLYTAVSLRAFLEMAGFALYRRYKSQFKKILNIVSRKFVSALEQQEDLANVVMNIKVYKDSSKFLEEPDGRRMQSSLLSSEAVPEPNHGGLNHHNTSNRELDRRTS</sequence>
<keyword evidence="6" id="KW-0811">Translocation</keyword>
<evidence type="ECO:0000256" key="10">
    <source>
        <dbReference type="ARBA" id="ARBA00029983"/>
    </source>
</evidence>
<keyword evidence="3" id="KW-0813">Transport</keyword>
<keyword evidence="4" id="KW-0509">mRNA transport</keyword>
<keyword evidence="8" id="KW-0539">Nucleus</keyword>
<evidence type="ECO:0000256" key="11">
    <source>
        <dbReference type="SAM" id="MobiDB-lite"/>
    </source>
</evidence>
<dbReference type="Gene3D" id="1.25.40.510">
    <property type="entry name" value="GLE1-like"/>
    <property type="match status" value="1"/>
</dbReference>
<dbReference type="PANTHER" id="PTHR12960">
    <property type="entry name" value="GLE-1-RELATED"/>
    <property type="match status" value="1"/>
</dbReference>
<dbReference type="PANTHER" id="PTHR12960:SF0">
    <property type="entry name" value="MRNA EXPORT FACTOR GLE1"/>
    <property type="match status" value="1"/>
</dbReference>
<organism evidence="12 13">
    <name type="scientific">Heracleum sosnowskyi</name>
    <dbReference type="NCBI Taxonomy" id="360622"/>
    <lineage>
        <taxon>Eukaryota</taxon>
        <taxon>Viridiplantae</taxon>
        <taxon>Streptophyta</taxon>
        <taxon>Embryophyta</taxon>
        <taxon>Tracheophyta</taxon>
        <taxon>Spermatophyta</taxon>
        <taxon>Magnoliopsida</taxon>
        <taxon>eudicotyledons</taxon>
        <taxon>Gunneridae</taxon>
        <taxon>Pentapetalae</taxon>
        <taxon>asterids</taxon>
        <taxon>campanulids</taxon>
        <taxon>Apiales</taxon>
        <taxon>Apiaceae</taxon>
        <taxon>Apioideae</taxon>
        <taxon>apioid superclade</taxon>
        <taxon>Tordylieae</taxon>
        <taxon>Tordyliinae</taxon>
        <taxon>Heracleum</taxon>
    </lineage>
</organism>
<dbReference type="GO" id="GO:0044614">
    <property type="term" value="C:nuclear pore cytoplasmic filaments"/>
    <property type="evidence" value="ECO:0007669"/>
    <property type="project" value="TreeGrafter"/>
</dbReference>
<feature type="region of interest" description="Disordered" evidence="11">
    <location>
        <begin position="243"/>
        <end position="280"/>
    </location>
</feature>
<dbReference type="GO" id="GO:0015031">
    <property type="term" value="P:protein transport"/>
    <property type="evidence" value="ECO:0007669"/>
    <property type="project" value="UniProtKB-KW"/>
</dbReference>
<evidence type="ECO:0000256" key="4">
    <source>
        <dbReference type="ARBA" id="ARBA00022816"/>
    </source>
</evidence>
<proteinExistence type="inferred from homology"/>
<evidence type="ECO:0000256" key="8">
    <source>
        <dbReference type="ARBA" id="ARBA00023242"/>
    </source>
</evidence>
<dbReference type="InterPro" id="IPR038506">
    <property type="entry name" value="GLE1-like_sf"/>
</dbReference>
<evidence type="ECO:0000313" key="13">
    <source>
        <dbReference type="Proteomes" id="UP001237642"/>
    </source>
</evidence>
<evidence type="ECO:0000256" key="3">
    <source>
        <dbReference type="ARBA" id="ARBA00022448"/>
    </source>
</evidence>
<dbReference type="AlphaFoldDB" id="A0AAD8MCT4"/>
<evidence type="ECO:0000256" key="1">
    <source>
        <dbReference type="ARBA" id="ARBA00004567"/>
    </source>
</evidence>
<keyword evidence="7" id="KW-0906">Nuclear pore complex</keyword>
<reference evidence="12" key="1">
    <citation type="submission" date="2023-02" db="EMBL/GenBank/DDBJ databases">
        <title>Genome of toxic invasive species Heracleum sosnowskyi carries increased number of genes despite the absence of recent whole-genome duplications.</title>
        <authorList>
            <person name="Schelkunov M."/>
            <person name="Shtratnikova V."/>
            <person name="Makarenko M."/>
            <person name="Klepikova A."/>
            <person name="Omelchenko D."/>
            <person name="Novikova G."/>
            <person name="Obukhova E."/>
            <person name="Bogdanov V."/>
            <person name="Penin A."/>
            <person name="Logacheva M."/>
        </authorList>
    </citation>
    <scope>NUCLEOTIDE SEQUENCE</scope>
    <source>
        <strain evidence="12">Hsosn_3</strain>
        <tissue evidence="12">Leaf</tissue>
    </source>
</reference>
<reference evidence="12" key="2">
    <citation type="submission" date="2023-05" db="EMBL/GenBank/DDBJ databases">
        <authorList>
            <person name="Schelkunov M.I."/>
        </authorList>
    </citation>
    <scope>NUCLEOTIDE SEQUENCE</scope>
    <source>
        <strain evidence="12">Hsosn_3</strain>
        <tissue evidence="12">Leaf</tissue>
    </source>
</reference>
<dbReference type="GO" id="GO:0005543">
    <property type="term" value="F:phospholipid binding"/>
    <property type="evidence" value="ECO:0007669"/>
    <property type="project" value="TreeGrafter"/>
</dbReference>
<evidence type="ECO:0000256" key="2">
    <source>
        <dbReference type="ARBA" id="ARBA00011056"/>
    </source>
</evidence>
<dbReference type="GO" id="GO:0016973">
    <property type="term" value="P:poly(A)+ mRNA export from nucleus"/>
    <property type="evidence" value="ECO:0007669"/>
    <property type="project" value="InterPro"/>
</dbReference>
<keyword evidence="13" id="KW-1185">Reference proteome</keyword>
<dbReference type="Pfam" id="PF07817">
    <property type="entry name" value="GLE1"/>
    <property type="match status" value="1"/>
</dbReference>
<dbReference type="Proteomes" id="UP001237642">
    <property type="component" value="Unassembled WGS sequence"/>
</dbReference>
<name>A0AAD8MCT4_9APIA</name>
<dbReference type="GO" id="GO:0005737">
    <property type="term" value="C:cytoplasm"/>
    <property type="evidence" value="ECO:0007669"/>
    <property type="project" value="TreeGrafter"/>
</dbReference>
<protein>
    <recommendedName>
        <fullName evidence="9">mRNA export factor GLE1</fullName>
    </recommendedName>
    <alternativeName>
        <fullName evidence="10">Nucleoporin GLE1</fullName>
    </alternativeName>
</protein>
<keyword evidence="5" id="KW-0653">Protein transport</keyword>
<gene>
    <name evidence="12" type="ORF">POM88_034913</name>
</gene>
<evidence type="ECO:0000256" key="6">
    <source>
        <dbReference type="ARBA" id="ARBA00023010"/>
    </source>
</evidence>